<dbReference type="SUPFAM" id="SSF46689">
    <property type="entry name" value="Homeodomain-like"/>
    <property type="match status" value="1"/>
</dbReference>
<keyword evidence="1" id="KW-0805">Transcription regulation</keyword>
<evidence type="ECO:0000256" key="1">
    <source>
        <dbReference type="ARBA" id="ARBA00023015"/>
    </source>
</evidence>
<dbReference type="Gene3D" id="1.10.10.60">
    <property type="entry name" value="Homeodomain-like"/>
    <property type="match status" value="1"/>
</dbReference>
<dbReference type="InterPro" id="IPR009057">
    <property type="entry name" value="Homeodomain-like_sf"/>
</dbReference>
<accession>A0A371JQA4</accession>
<dbReference type="AlphaFoldDB" id="A0A371JQA4"/>
<dbReference type="GO" id="GO:0003700">
    <property type="term" value="F:DNA-binding transcription factor activity"/>
    <property type="evidence" value="ECO:0007669"/>
    <property type="project" value="InterPro"/>
</dbReference>
<evidence type="ECO:0000259" key="4">
    <source>
        <dbReference type="PROSITE" id="PS01124"/>
    </source>
</evidence>
<proteinExistence type="predicted"/>
<feature type="domain" description="HTH araC/xylS-type" evidence="4">
    <location>
        <begin position="179"/>
        <end position="277"/>
    </location>
</feature>
<dbReference type="PANTHER" id="PTHR43280:SF32">
    <property type="entry name" value="TRANSCRIPTIONAL REGULATORY PROTEIN"/>
    <property type="match status" value="1"/>
</dbReference>
<dbReference type="PANTHER" id="PTHR43280">
    <property type="entry name" value="ARAC-FAMILY TRANSCRIPTIONAL REGULATOR"/>
    <property type="match status" value="1"/>
</dbReference>
<protein>
    <submittedName>
        <fullName evidence="5">Helix-turn-helix domain-containing protein</fullName>
    </submittedName>
</protein>
<dbReference type="Pfam" id="PF12833">
    <property type="entry name" value="HTH_18"/>
    <property type="match status" value="1"/>
</dbReference>
<reference evidence="5 6" key="1">
    <citation type="submission" date="2018-08" db="EMBL/GenBank/DDBJ databases">
        <title>Muricauda nanhaiensis sp. nov., isolated from seawater of the South China Sea.</title>
        <authorList>
            <person name="Dang Y."/>
        </authorList>
    </citation>
    <scope>NUCLEOTIDE SEQUENCE [LARGE SCALE GENOMIC DNA]</scope>
    <source>
        <strain evidence="5 6">SM1704</strain>
    </source>
</reference>
<keyword evidence="6" id="KW-1185">Reference proteome</keyword>
<dbReference type="Proteomes" id="UP000261828">
    <property type="component" value="Unassembled WGS sequence"/>
</dbReference>
<comment type="caution">
    <text evidence="5">The sequence shown here is derived from an EMBL/GenBank/DDBJ whole genome shotgun (WGS) entry which is preliminary data.</text>
</comment>
<dbReference type="RefSeq" id="WP_116184298.1">
    <property type="nucleotide sequence ID" value="NZ_QTJX01000002.1"/>
</dbReference>
<organism evidence="5 6">
    <name type="scientific">Flagellimonas nanhaiensis</name>
    <dbReference type="NCBI Taxonomy" id="2292706"/>
    <lineage>
        <taxon>Bacteria</taxon>
        <taxon>Pseudomonadati</taxon>
        <taxon>Bacteroidota</taxon>
        <taxon>Flavobacteriia</taxon>
        <taxon>Flavobacteriales</taxon>
        <taxon>Flavobacteriaceae</taxon>
        <taxon>Flagellimonas</taxon>
    </lineage>
</organism>
<evidence type="ECO:0000313" key="6">
    <source>
        <dbReference type="Proteomes" id="UP000261828"/>
    </source>
</evidence>
<dbReference type="GO" id="GO:0043565">
    <property type="term" value="F:sequence-specific DNA binding"/>
    <property type="evidence" value="ECO:0007669"/>
    <property type="project" value="InterPro"/>
</dbReference>
<dbReference type="EMBL" id="QTJX01000002">
    <property type="protein sequence ID" value="RDY59685.1"/>
    <property type="molecule type" value="Genomic_DNA"/>
</dbReference>
<dbReference type="InterPro" id="IPR018060">
    <property type="entry name" value="HTH_AraC"/>
</dbReference>
<dbReference type="InterPro" id="IPR020449">
    <property type="entry name" value="Tscrpt_reg_AraC-type_HTH"/>
</dbReference>
<dbReference type="SMART" id="SM00342">
    <property type="entry name" value="HTH_ARAC"/>
    <property type="match status" value="1"/>
</dbReference>
<evidence type="ECO:0000256" key="2">
    <source>
        <dbReference type="ARBA" id="ARBA00023125"/>
    </source>
</evidence>
<dbReference type="OrthoDB" id="2666928at2"/>
<name>A0A371JQA4_9FLAO</name>
<dbReference type="PRINTS" id="PR00032">
    <property type="entry name" value="HTHARAC"/>
</dbReference>
<gene>
    <name evidence="5" type="ORF">DX873_09975</name>
</gene>
<keyword evidence="2" id="KW-0238">DNA-binding</keyword>
<sequence>MRYEYKDDKLGSILGLTNDIRKDEERFSITANTIKFLWNRNAESITITVDGLELDILPNQMITVTYLQHISYSKTASPLSAILFNREFYCIFDHDTEVSCNGILFFGTQDLPIITIPEGQLKKFNLWYDVFVEEFATPDNIQGDMLQMLLKRLIIMSTRLAKEQHMVKSLDNDQIDTIRRFNFLVDLHYKTKRKVSDYAEMLFKSPKTLSNLFSIYKQKSPQQIILERIALEAKRLINYTDKQNQEIGYELGFNDPAHFSRFFKKMTQMTPSEYRENLLVPA</sequence>
<keyword evidence="3" id="KW-0804">Transcription</keyword>
<dbReference type="PROSITE" id="PS01124">
    <property type="entry name" value="HTH_ARAC_FAMILY_2"/>
    <property type="match status" value="1"/>
</dbReference>
<evidence type="ECO:0000256" key="3">
    <source>
        <dbReference type="ARBA" id="ARBA00023163"/>
    </source>
</evidence>
<evidence type="ECO:0000313" key="5">
    <source>
        <dbReference type="EMBL" id="RDY59685.1"/>
    </source>
</evidence>